<evidence type="ECO:0000313" key="2">
    <source>
        <dbReference type="EMBL" id="PCK21342.1"/>
    </source>
</evidence>
<dbReference type="OrthoDB" id="8736397at2"/>
<name>A0A2A5IW66_BACPU</name>
<feature type="domain" description="Integrase catalytic" evidence="1">
    <location>
        <begin position="196"/>
        <end position="424"/>
    </location>
</feature>
<sequence length="626" mass="72697">MSRNRFYESENIPSELLDTSLWPKVLVDQLDESSKTVFLTRKQAVELYLKNEKTLNEIRDITGITRANVRKYTKRCLETDKNNEIWGFRALIPFKKTRSHQRKNFKSESFAGVFQQLLDTYPSIDDIIHDYCKKNNRINNKVLHKKFLDACRSVGLTIKDYPFNTESNGLRTLQKYTKTIKNRNFKKQQVYSQHSIISRPFQRVQFDGHRIDSVIAITFKTPEGDEIVEVLNRIWLLVVIDVATRAILGYHLCLNKEYSANDVLHCIKNSIVPHEPKTLSIPGLKLSSSGNFPSENIKSTQWGLWDEFHYDNAKANLSNIVRDRLTQVIGCSINAGPVRTPERRGIIERFFRTLEENGYHKLSTTTGRHPKDPIRRAPEQKAIKYRVSAAHLEEITEVLIANYNGTPNEGVNNLTPLEAIEQRLARGMYIRQIPEEKRSEVIFFYMKAERTIQGNKENGQRPHINYEGVKYYNEILSRSFELIGTKLTILVNTEDLRIAKAFLPDGSEFGMLTAFGKWGITPHDLKTRKTINKLRKRKMIHLLQEDDPIDVLTKHLEKEARKNKNSRNTLATLNRYIETHQSTDDVLIEPIEKADFEQKKNNNTLPYNKNKPSDVTSRRLTKTIMY</sequence>
<gene>
    <name evidence="2" type="ORF">CEY02_08730</name>
</gene>
<dbReference type="InterPro" id="IPR012337">
    <property type="entry name" value="RNaseH-like_sf"/>
</dbReference>
<dbReference type="Proteomes" id="UP000228754">
    <property type="component" value="Unassembled WGS sequence"/>
</dbReference>
<dbReference type="AlphaFoldDB" id="A0A2A5IW66"/>
<evidence type="ECO:0000259" key="1">
    <source>
        <dbReference type="PROSITE" id="PS50994"/>
    </source>
</evidence>
<dbReference type="InterPro" id="IPR036397">
    <property type="entry name" value="RNaseH_sf"/>
</dbReference>
<comment type="caution">
    <text evidence="2">The sequence shown here is derived from an EMBL/GenBank/DDBJ whole genome shotgun (WGS) entry which is preliminary data.</text>
</comment>
<dbReference type="EMBL" id="NKHG01000062">
    <property type="protein sequence ID" value="PCK21342.1"/>
    <property type="molecule type" value="Genomic_DNA"/>
</dbReference>
<accession>A0A2A5IW66</accession>
<dbReference type="GO" id="GO:0015074">
    <property type="term" value="P:DNA integration"/>
    <property type="evidence" value="ECO:0007669"/>
    <property type="project" value="InterPro"/>
</dbReference>
<proteinExistence type="predicted"/>
<dbReference type="SUPFAM" id="SSF53098">
    <property type="entry name" value="Ribonuclease H-like"/>
    <property type="match status" value="1"/>
</dbReference>
<protein>
    <recommendedName>
        <fullName evidence="1">Integrase catalytic domain-containing protein</fullName>
    </recommendedName>
</protein>
<dbReference type="Gene3D" id="3.30.420.10">
    <property type="entry name" value="Ribonuclease H-like superfamily/Ribonuclease H"/>
    <property type="match status" value="1"/>
</dbReference>
<dbReference type="GO" id="GO:0003676">
    <property type="term" value="F:nucleic acid binding"/>
    <property type="evidence" value="ECO:0007669"/>
    <property type="project" value="InterPro"/>
</dbReference>
<reference evidence="2 3" key="1">
    <citation type="submission" date="2017-06" db="EMBL/GenBank/DDBJ databases">
        <title>Draft Genome Sequence of Bacillus sp Strain 36R Isolated from saline sediment at Atanasia, Sonora, Mexico.</title>
        <authorList>
            <person name="Sanchez Diaz R."/>
            <person name="Quiroz Macias M.E."/>
            <person name="Ibarra Gamez J.C."/>
            <person name="Enciso Ibarra J."/>
            <person name="Gomez Gil B."/>
            <person name="Galaviz Silva L."/>
        </authorList>
    </citation>
    <scope>NUCLEOTIDE SEQUENCE [LARGE SCALE GENOMIC DNA]</scope>
    <source>
        <strain evidence="2 3">36R_ATNSAL</strain>
    </source>
</reference>
<dbReference type="InterPro" id="IPR001584">
    <property type="entry name" value="Integrase_cat-core"/>
</dbReference>
<evidence type="ECO:0000313" key="3">
    <source>
        <dbReference type="Proteomes" id="UP000228754"/>
    </source>
</evidence>
<dbReference type="PROSITE" id="PS50994">
    <property type="entry name" value="INTEGRASE"/>
    <property type="match status" value="1"/>
</dbReference>
<organism evidence="2 3">
    <name type="scientific">Bacillus pumilus</name>
    <name type="common">Bacillus mesentericus</name>
    <dbReference type="NCBI Taxonomy" id="1408"/>
    <lineage>
        <taxon>Bacteria</taxon>
        <taxon>Bacillati</taxon>
        <taxon>Bacillota</taxon>
        <taxon>Bacilli</taxon>
        <taxon>Bacillales</taxon>
        <taxon>Bacillaceae</taxon>
        <taxon>Bacillus</taxon>
    </lineage>
</organism>